<evidence type="ECO:0008006" key="3">
    <source>
        <dbReference type="Google" id="ProtNLM"/>
    </source>
</evidence>
<gene>
    <name evidence="1" type="ORF">PFISCL1PPCAC_25774</name>
</gene>
<accession>A0AAV5WR36</accession>
<sequence length="140" mass="15620">MLEMAGSSTGLMWFIVESAIASFRRLFTIPSSVVRLHLAIHCLSTLNFCSPRIVLSIPSAQNSLIASIGSFPTGSTECVASLIGAQWHSENSANVVKRRTNIATFHFPLNHLLIQEEILPTSHTFRVMSLLPFRRRNKNR</sequence>
<reference evidence="1" key="1">
    <citation type="submission" date="2023-10" db="EMBL/GenBank/DDBJ databases">
        <title>Genome assembly of Pristionchus species.</title>
        <authorList>
            <person name="Yoshida K."/>
            <person name="Sommer R.J."/>
        </authorList>
    </citation>
    <scope>NUCLEOTIDE SEQUENCE</scope>
    <source>
        <strain evidence="1">RS5133</strain>
    </source>
</reference>
<protein>
    <recommendedName>
        <fullName evidence="3">G protein-coupled receptor</fullName>
    </recommendedName>
</protein>
<evidence type="ECO:0000313" key="2">
    <source>
        <dbReference type="Proteomes" id="UP001432322"/>
    </source>
</evidence>
<proteinExistence type="predicted"/>
<comment type="caution">
    <text evidence="1">The sequence shown here is derived from an EMBL/GenBank/DDBJ whole genome shotgun (WGS) entry which is preliminary data.</text>
</comment>
<evidence type="ECO:0000313" key="1">
    <source>
        <dbReference type="EMBL" id="GMT34477.1"/>
    </source>
</evidence>
<dbReference type="AlphaFoldDB" id="A0AAV5WR36"/>
<keyword evidence="2" id="KW-1185">Reference proteome</keyword>
<name>A0AAV5WR36_9BILA</name>
<dbReference type="EMBL" id="BTSY01000006">
    <property type="protein sequence ID" value="GMT34477.1"/>
    <property type="molecule type" value="Genomic_DNA"/>
</dbReference>
<organism evidence="1 2">
    <name type="scientific">Pristionchus fissidentatus</name>
    <dbReference type="NCBI Taxonomy" id="1538716"/>
    <lineage>
        <taxon>Eukaryota</taxon>
        <taxon>Metazoa</taxon>
        <taxon>Ecdysozoa</taxon>
        <taxon>Nematoda</taxon>
        <taxon>Chromadorea</taxon>
        <taxon>Rhabditida</taxon>
        <taxon>Rhabditina</taxon>
        <taxon>Diplogasteromorpha</taxon>
        <taxon>Diplogasteroidea</taxon>
        <taxon>Neodiplogasteridae</taxon>
        <taxon>Pristionchus</taxon>
    </lineage>
</organism>
<dbReference type="Proteomes" id="UP001432322">
    <property type="component" value="Unassembled WGS sequence"/>
</dbReference>